<evidence type="ECO:0000313" key="8">
    <source>
        <dbReference type="Proteomes" id="UP000028545"/>
    </source>
</evidence>
<keyword evidence="8" id="KW-1185">Reference proteome</keyword>
<organism evidence="7 8">
    <name type="scientific">Pseudallescheria apiosperma</name>
    <name type="common">Scedosporium apiospermum</name>
    <dbReference type="NCBI Taxonomy" id="563466"/>
    <lineage>
        <taxon>Eukaryota</taxon>
        <taxon>Fungi</taxon>
        <taxon>Dikarya</taxon>
        <taxon>Ascomycota</taxon>
        <taxon>Pezizomycotina</taxon>
        <taxon>Sordariomycetes</taxon>
        <taxon>Hypocreomycetidae</taxon>
        <taxon>Microascales</taxon>
        <taxon>Microascaceae</taxon>
        <taxon>Scedosporium</taxon>
    </lineage>
</organism>
<evidence type="ECO:0000256" key="5">
    <source>
        <dbReference type="SAM" id="MobiDB-lite"/>
    </source>
</evidence>
<dbReference type="InterPro" id="IPR033316">
    <property type="entry name" value="RBBP8-like"/>
</dbReference>
<evidence type="ECO:0000256" key="3">
    <source>
        <dbReference type="ARBA" id="ARBA00023242"/>
    </source>
</evidence>
<feature type="region of interest" description="Disordered" evidence="5">
    <location>
        <begin position="356"/>
        <end position="378"/>
    </location>
</feature>
<keyword evidence="3" id="KW-0539">Nucleus</keyword>
<proteinExistence type="predicted"/>
<dbReference type="Pfam" id="PF08573">
    <property type="entry name" value="SAE2"/>
    <property type="match status" value="1"/>
</dbReference>
<feature type="compositionally biased region" description="Polar residues" evidence="5">
    <location>
        <begin position="403"/>
        <end position="424"/>
    </location>
</feature>
<evidence type="ECO:0000259" key="6">
    <source>
        <dbReference type="Pfam" id="PF08573"/>
    </source>
</evidence>
<evidence type="ECO:0000313" key="7">
    <source>
        <dbReference type="EMBL" id="KEZ40687.1"/>
    </source>
</evidence>
<feature type="domain" description="DNA endonuclease activator Ctp1 C-terminal" evidence="6">
    <location>
        <begin position="538"/>
        <end position="651"/>
    </location>
</feature>
<dbReference type="OMA" id="HRFSRMQ"/>
<feature type="compositionally biased region" description="Basic and acidic residues" evidence="5">
    <location>
        <begin position="467"/>
        <end position="478"/>
    </location>
</feature>
<feature type="compositionally biased region" description="Polar residues" evidence="5">
    <location>
        <begin position="452"/>
        <end position="463"/>
    </location>
</feature>
<dbReference type="KEGG" id="sapo:SAPIO_CDS8622"/>
<dbReference type="EMBL" id="JOWA01000121">
    <property type="protein sequence ID" value="KEZ40687.1"/>
    <property type="molecule type" value="Genomic_DNA"/>
</dbReference>
<dbReference type="OrthoDB" id="5801062at2759"/>
<dbReference type="Proteomes" id="UP000028545">
    <property type="component" value="Unassembled WGS sequence"/>
</dbReference>
<gene>
    <name evidence="7" type="ORF">SAPIO_CDS8622</name>
</gene>
<accession>A0A084G025</accession>
<keyword evidence="2" id="KW-0227">DNA damage</keyword>
<reference evidence="7 8" key="1">
    <citation type="journal article" date="2014" name="Genome Announc.">
        <title>Draft genome sequence of the pathogenic fungus Scedosporium apiospermum.</title>
        <authorList>
            <person name="Vandeputte P."/>
            <person name="Ghamrawi S."/>
            <person name="Rechenmann M."/>
            <person name="Iltis A."/>
            <person name="Giraud S."/>
            <person name="Fleury M."/>
            <person name="Thornton C."/>
            <person name="Delhaes L."/>
            <person name="Meyer W."/>
            <person name="Papon N."/>
            <person name="Bouchara J.P."/>
        </authorList>
    </citation>
    <scope>NUCLEOTIDE SEQUENCE [LARGE SCALE GENOMIC DNA]</scope>
    <source>
        <strain evidence="7 8">IHEM 14462</strain>
    </source>
</reference>
<feature type="coiled-coil region" evidence="4">
    <location>
        <begin position="24"/>
        <end position="68"/>
    </location>
</feature>
<feature type="compositionally biased region" description="Polar residues" evidence="5">
    <location>
        <begin position="480"/>
        <end position="497"/>
    </location>
</feature>
<dbReference type="AlphaFoldDB" id="A0A084G025"/>
<dbReference type="RefSeq" id="XP_016640486.1">
    <property type="nucleotide sequence ID" value="XM_016790223.1"/>
</dbReference>
<dbReference type="PANTHER" id="PTHR15107">
    <property type="entry name" value="RETINOBLASTOMA BINDING PROTEIN 8"/>
    <property type="match status" value="1"/>
</dbReference>
<comment type="subcellular location">
    <subcellularLocation>
        <location evidence="1">Nucleus</location>
    </subcellularLocation>
</comment>
<comment type="caution">
    <text evidence="7">The sequence shown here is derived from an EMBL/GenBank/DDBJ whole genome shotgun (WGS) entry which is preliminary data.</text>
</comment>
<feature type="compositionally biased region" description="Basic and acidic residues" evidence="5">
    <location>
        <begin position="303"/>
        <end position="320"/>
    </location>
</feature>
<feature type="region of interest" description="Disordered" evidence="5">
    <location>
        <begin position="214"/>
        <end position="328"/>
    </location>
</feature>
<protein>
    <recommendedName>
        <fullName evidence="6">DNA endonuclease activator Ctp1 C-terminal domain-containing protein</fullName>
    </recommendedName>
</protein>
<name>A0A084G025_PSEDA</name>
<evidence type="ECO:0000256" key="4">
    <source>
        <dbReference type="SAM" id="Coils"/>
    </source>
</evidence>
<dbReference type="GO" id="GO:0003684">
    <property type="term" value="F:damaged DNA binding"/>
    <property type="evidence" value="ECO:0007669"/>
    <property type="project" value="TreeGrafter"/>
</dbReference>
<dbReference type="VEuPathDB" id="FungiDB:SAPIO_CDS8622"/>
<evidence type="ECO:0000256" key="1">
    <source>
        <dbReference type="ARBA" id="ARBA00004123"/>
    </source>
</evidence>
<evidence type="ECO:0000256" key="2">
    <source>
        <dbReference type="ARBA" id="ARBA00022763"/>
    </source>
</evidence>
<feature type="region of interest" description="Disordered" evidence="5">
    <location>
        <begin position="176"/>
        <end position="202"/>
    </location>
</feature>
<dbReference type="HOGENOM" id="CLU_018738_0_0_1"/>
<keyword evidence="4" id="KW-0175">Coiled coil</keyword>
<dbReference type="GeneID" id="27727694"/>
<dbReference type="PANTHER" id="PTHR15107:SF0">
    <property type="entry name" value="DNA ENDONUCLEASE ACTIVATOR CTP1 C-TERMINAL DOMAIN-CONTAINING PROTEIN"/>
    <property type="match status" value="1"/>
</dbReference>
<dbReference type="InterPro" id="IPR013882">
    <property type="entry name" value="Ctp1_C"/>
</dbReference>
<sequence>MASWLTNGRRAIFESLAEVCDKIEDDLKAELDNNQKELELLKSRASETEKLAQENRELRARLQHLERDRTTPETPQNIKALAAGRALESSERPHNNPKLRLPPTPQSAGLNTASPSVLISEGKVDWKLEAAKNAAKYTRLQAELRTAIDTLAKRKEERDKWKQFAERLQKKVEALEARLGQQDPQKLDSPASTTPRPRLVNAQLPAVKQNFRNSAEPMLPPLPPTVDKGIPPATFPHVGGNDHSHDDSPTGSGTTDGTKEFPNPKLPDLPRENGPGTHIKIKEEPSSDTPVVVSERAVKKRKRDEPEVDQPRATRVKEEAISQSEPVVTADVCDFSPATSVDLDESGTRVPDQVSRAALQPLNPNVQTPRLQRPPRKGLAHAVGVLAEDGASYELSARDRTPLQRTEPNTGRLTSLLSGASKASESPIIRAFRKPETPRSNLEPRPIAESRASATSVWLQTPQPRELPFDKINRDRSRATPKQTPRGTSGGPTPSTASKKESGGVLSSEPKLRTRPVSVLKVDDFKINPNFNGGFDYAFSEVVRNKDDRACLPGCTDMECCGKSFRAMALAERGNGRRTAEQLAEDKKLLEDYLGEEAHRLFSMTKEERDELWLEAKTKELANRIGKHRHRFSRMKTPPGFWRTDFPDTQELHEDRVQALRREKEMIQERHREAMRPGGKWVFRDE</sequence>
<dbReference type="GO" id="GO:0010792">
    <property type="term" value="P:DNA double-strand break processing involved in repair via single-strand annealing"/>
    <property type="evidence" value="ECO:0007669"/>
    <property type="project" value="TreeGrafter"/>
</dbReference>
<dbReference type="GO" id="GO:0005634">
    <property type="term" value="C:nucleus"/>
    <property type="evidence" value="ECO:0007669"/>
    <property type="project" value="UniProtKB-SubCell"/>
</dbReference>
<feature type="region of interest" description="Disordered" evidence="5">
    <location>
        <begin position="396"/>
        <end position="511"/>
    </location>
</feature>
<feature type="region of interest" description="Disordered" evidence="5">
    <location>
        <begin position="84"/>
        <end position="110"/>
    </location>
</feature>